<dbReference type="EMBL" id="PQXM01000822">
    <property type="protein sequence ID" value="TGO68521.1"/>
    <property type="molecule type" value="Genomic_DNA"/>
</dbReference>
<gene>
    <name evidence="1" type="ORF">BELL_0824g00060</name>
</gene>
<reference evidence="1 2" key="1">
    <citation type="submission" date="2017-12" db="EMBL/GenBank/DDBJ databases">
        <title>Comparative genomics of Botrytis spp.</title>
        <authorList>
            <person name="Valero-Jimenez C.A."/>
            <person name="Tapia P."/>
            <person name="Veloso J."/>
            <person name="Silva-Moreno E."/>
            <person name="Staats M."/>
            <person name="Valdes J.H."/>
            <person name="Van Kan J.A.L."/>
        </authorList>
    </citation>
    <scope>NUCLEOTIDE SEQUENCE [LARGE SCALE GENOMIC DNA]</scope>
    <source>
        <strain evidence="1 2">Be9601</strain>
    </source>
</reference>
<comment type="caution">
    <text evidence="1">The sequence shown here is derived from an EMBL/GenBank/DDBJ whole genome shotgun (WGS) entry which is preliminary data.</text>
</comment>
<evidence type="ECO:0000313" key="2">
    <source>
        <dbReference type="Proteomes" id="UP000297229"/>
    </source>
</evidence>
<protein>
    <submittedName>
        <fullName evidence="1">Uncharacterized protein</fullName>
    </submittedName>
</protein>
<evidence type="ECO:0000313" key="1">
    <source>
        <dbReference type="EMBL" id="TGO68521.1"/>
    </source>
</evidence>
<keyword evidence="2" id="KW-1185">Reference proteome</keyword>
<name>A0A4Z1J4I3_9HELO</name>
<proteinExistence type="predicted"/>
<sequence>MTINTQRCRNVKVWAKDAIAYDAGKRKIGRSITLKPARLGTQITTGLRTYAMHVCLQIQHKKSVNKPWSMLSSRQSFQETETIKNI</sequence>
<dbReference type="Proteomes" id="UP000297229">
    <property type="component" value="Unassembled WGS sequence"/>
</dbReference>
<accession>A0A4Z1J4I3</accession>
<dbReference type="AlphaFoldDB" id="A0A4Z1J4I3"/>
<organism evidence="1 2">
    <name type="scientific">Botrytis elliptica</name>
    <dbReference type="NCBI Taxonomy" id="278938"/>
    <lineage>
        <taxon>Eukaryota</taxon>
        <taxon>Fungi</taxon>
        <taxon>Dikarya</taxon>
        <taxon>Ascomycota</taxon>
        <taxon>Pezizomycotina</taxon>
        <taxon>Leotiomycetes</taxon>
        <taxon>Helotiales</taxon>
        <taxon>Sclerotiniaceae</taxon>
        <taxon>Botrytis</taxon>
    </lineage>
</organism>